<name>A0A1S9T2U2_BACMY</name>
<gene>
    <name evidence="1" type="ORF">BW900_24115</name>
</gene>
<organism evidence="1 2">
    <name type="scientific">Bacillus mycoides</name>
    <dbReference type="NCBI Taxonomy" id="1405"/>
    <lineage>
        <taxon>Bacteria</taxon>
        <taxon>Bacillati</taxon>
        <taxon>Bacillota</taxon>
        <taxon>Bacilli</taxon>
        <taxon>Bacillales</taxon>
        <taxon>Bacillaceae</taxon>
        <taxon>Bacillus</taxon>
        <taxon>Bacillus cereus group</taxon>
    </lineage>
</organism>
<sequence length="135" mass="15552">MGKLARVRLHGIYCETEGPDPGANLEVYGWLMANTDTVPFWMWSVGDNDGVNISRNSTYHIGAETTVHVRNGQNLYIGGELWDDDEIFNPDDYLGANWRTIPLDEITPWVKNYEIWFEEDGQRVRVDFSVIEELL</sequence>
<protein>
    <submittedName>
        <fullName evidence="1">Uncharacterized protein</fullName>
    </submittedName>
</protein>
<dbReference type="EMBL" id="MUAI01000030">
    <property type="protein sequence ID" value="OOR03971.1"/>
    <property type="molecule type" value="Genomic_DNA"/>
</dbReference>
<comment type="caution">
    <text evidence="1">The sequence shown here is derived from an EMBL/GenBank/DDBJ whole genome shotgun (WGS) entry which is preliminary data.</text>
</comment>
<evidence type="ECO:0000313" key="1">
    <source>
        <dbReference type="EMBL" id="OOR03971.1"/>
    </source>
</evidence>
<accession>A0A1S9T2U2</accession>
<reference evidence="1 2" key="1">
    <citation type="submission" date="2017-01" db="EMBL/GenBank/DDBJ databases">
        <title>Bacillus cereus isolates.</title>
        <authorList>
            <person name="Beno S.M."/>
        </authorList>
    </citation>
    <scope>NUCLEOTIDE SEQUENCE [LARGE SCALE GENOMIC DNA]</scope>
    <source>
        <strain evidence="1 2">FSL W7-1108</strain>
    </source>
</reference>
<dbReference type="AlphaFoldDB" id="A0A1S9T2U2"/>
<dbReference type="Proteomes" id="UP000190696">
    <property type="component" value="Unassembled WGS sequence"/>
</dbReference>
<proteinExistence type="predicted"/>
<evidence type="ECO:0000313" key="2">
    <source>
        <dbReference type="Proteomes" id="UP000190696"/>
    </source>
</evidence>
<dbReference type="RefSeq" id="WP_078176893.1">
    <property type="nucleotide sequence ID" value="NZ_MUAI01000030.1"/>
</dbReference>